<dbReference type="PANTHER" id="PTHR43046:SF14">
    <property type="entry name" value="MUTT_NUDIX FAMILY PROTEIN"/>
    <property type="match status" value="1"/>
</dbReference>
<evidence type="ECO:0000313" key="8">
    <source>
        <dbReference type="Proteomes" id="UP001501407"/>
    </source>
</evidence>
<organism evidence="7 8">
    <name type="scientific">Microbacterium yannicii</name>
    <dbReference type="NCBI Taxonomy" id="671622"/>
    <lineage>
        <taxon>Bacteria</taxon>
        <taxon>Bacillati</taxon>
        <taxon>Actinomycetota</taxon>
        <taxon>Actinomycetes</taxon>
        <taxon>Micrococcales</taxon>
        <taxon>Microbacteriaceae</taxon>
        <taxon>Microbacterium</taxon>
    </lineage>
</organism>
<dbReference type="RefSeq" id="WP_194413541.1">
    <property type="nucleotide sequence ID" value="NZ_BAABKZ010000001.1"/>
</dbReference>
<protein>
    <recommendedName>
        <fullName evidence="6">Nudix hydrolase domain-containing protein</fullName>
    </recommendedName>
</protein>
<evidence type="ECO:0000256" key="4">
    <source>
        <dbReference type="RuleBase" id="RU003476"/>
    </source>
</evidence>
<dbReference type="Gene3D" id="3.90.79.10">
    <property type="entry name" value="Nucleoside Triphosphate Pyrophosphohydrolase"/>
    <property type="match status" value="1"/>
</dbReference>
<dbReference type="SUPFAM" id="SSF55811">
    <property type="entry name" value="Nudix"/>
    <property type="match status" value="1"/>
</dbReference>
<keyword evidence="3 4" id="KW-0378">Hydrolase</keyword>
<name>A0ABP9M4X3_9MICO</name>
<evidence type="ECO:0000256" key="5">
    <source>
        <dbReference type="SAM" id="MobiDB-lite"/>
    </source>
</evidence>
<dbReference type="InterPro" id="IPR020084">
    <property type="entry name" value="NUDIX_hydrolase_CS"/>
</dbReference>
<feature type="domain" description="Nudix hydrolase" evidence="6">
    <location>
        <begin position="31"/>
        <end position="157"/>
    </location>
</feature>
<keyword evidence="8" id="KW-1185">Reference proteome</keyword>
<dbReference type="InterPro" id="IPR020476">
    <property type="entry name" value="Nudix_hydrolase"/>
</dbReference>
<evidence type="ECO:0000256" key="3">
    <source>
        <dbReference type="ARBA" id="ARBA00022801"/>
    </source>
</evidence>
<comment type="cofactor">
    <cofactor evidence="1">
        <name>Mg(2+)</name>
        <dbReference type="ChEBI" id="CHEBI:18420"/>
    </cofactor>
</comment>
<dbReference type="InterPro" id="IPR000086">
    <property type="entry name" value="NUDIX_hydrolase_dom"/>
</dbReference>
<evidence type="ECO:0000313" key="7">
    <source>
        <dbReference type="EMBL" id="GAA5091191.1"/>
    </source>
</evidence>
<reference evidence="8" key="1">
    <citation type="journal article" date="2019" name="Int. J. Syst. Evol. Microbiol.">
        <title>The Global Catalogue of Microorganisms (GCM) 10K type strain sequencing project: providing services to taxonomists for standard genome sequencing and annotation.</title>
        <authorList>
            <consortium name="The Broad Institute Genomics Platform"/>
            <consortium name="The Broad Institute Genome Sequencing Center for Infectious Disease"/>
            <person name="Wu L."/>
            <person name="Ma J."/>
        </authorList>
    </citation>
    <scope>NUCLEOTIDE SEQUENCE [LARGE SCALE GENOMIC DNA]</scope>
    <source>
        <strain evidence="8">JCM 18959</strain>
    </source>
</reference>
<dbReference type="CDD" id="cd04693">
    <property type="entry name" value="NUDIX_Hydrolase"/>
    <property type="match status" value="1"/>
</dbReference>
<dbReference type="EMBL" id="BAABKZ010000001">
    <property type="protein sequence ID" value="GAA5091191.1"/>
    <property type="molecule type" value="Genomic_DNA"/>
</dbReference>
<dbReference type="InterPro" id="IPR015797">
    <property type="entry name" value="NUDIX_hydrolase-like_dom_sf"/>
</dbReference>
<dbReference type="Pfam" id="PF00293">
    <property type="entry name" value="NUDIX"/>
    <property type="match status" value="1"/>
</dbReference>
<evidence type="ECO:0000256" key="1">
    <source>
        <dbReference type="ARBA" id="ARBA00001946"/>
    </source>
</evidence>
<evidence type="ECO:0000259" key="6">
    <source>
        <dbReference type="PROSITE" id="PS51462"/>
    </source>
</evidence>
<dbReference type="PANTHER" id="PTHR43046">
    <property type="entry name" value="GDP-MANNOSE MANNOSYL HYDROLASE"/>
    <property type="match status" value="1"/>
</dbReference>
<dbReference type="Proteomes" id="UP001501407">
    <property type="component" value="Unassembled WGS sequence"/>
</dbReference>
<evidence type="ECO:0000256" key="2">
    <source>
        <dbReference type="ARBA" id="ARBA00005582"/>
    </source>
</evidence>
<proteinExistence type="inferred from homology"/>
<feature type="compositionally biased region" description="Acidic residues" evidence="5">
    <location>
        <begin position="1"/>
        <end position="10"/>
    </location>
</feature>
<feature type="region of interest" description="Disordered" evidence="5">
    <location>
        <begin position="1"/>
        <end position="23"/>
    </location>
</feature>
<dbReference type="PRINTS" id="PR00502">
    <property type="entry name" value="NUDIXFAMILY"/>
</dbReference>
<dbReference type="PROSITE" id="PS00893">
    <property type="entry name" value="NUDIX_BOX"/>
    <property type="match status" value="1"/>
</dbReference>
<accession>A0ABP9M4X3</accession>
<comment type="similarity">
    <text evidence="2 4">Belongs to the Nudix hydrolase family.</text>
</comment>
<sequence length="173" mass="18448">MDGELWDLTDADGIPAGRTHRRGDPDFPEGMFHVVASVCVARGDGLVLMTRRAATKDFPLDWEFPAGSALSGETSAQAAVRELAEEAGVRVGADDIVLVGRLAERTALFDLYVAAVSGDPALTLDPEEVCESAWVTFPEALRRAAAGEMAAPWVPRLERFGPRLGELVASRGA</sequence>
<dbReference type="PROSITE" id="PS51462">
    <property type="entry name" value="NUDIX"/>
    <property type="match status" value="1"/>
</dbReference>
<comment type="caution">
    <text evidence="7">The sequence shown here is derived from an EMBL/GenBank/DDBJ whole genome shotgun (WGS) entry which is preliminary data.</text>
</comment>
<gene>
    <name evidence="7" type="ORF">GCM10025760_18010</name>
</gene>